<dbReference type="EMBL" id="CAJJDM010000026">
    <property type="protein sequence ID" value="CAD8058081.1"/>
    <property type="molecule type" value="Genomic_DNA"/>
</dbReference>
<dbReference type="OMA" id="KMITDGQ"/>
<gene>
    <name evidence="1" type="ORF">PPRIM_AZ9-3.1.T0270034</name>
</gene>
<comment type="caution">
    <text evidence="1">The sequence shown here is derived from an EMBL/GenBank/DDBJ whole genome shotgun (WGS) entry which is preliminary data.</text>
</comment>
<protein>
    <submittedName>
        <fullName evidence="1">Uncharacterized protein</fullName>
    </submittedName>
</protein>
<accession>A0A8S1KUK7</accession>
<dbReference type="Proteomes" id="UP000688137">
    <property type="component" value="Unassembled WGS sequence"/>
</dbReference>
<dbReference type="AlphaFoldDB" id="A0A8S1KUK7"/>
<keyword evidence="2" id="KW-1185">Reference proteome</keyword>
<reference evidence="1" key="1">
    <citation type="submission" date="2021-01" db="EMBL/GenBank/DDBJ databases">
        <authorList>
            <consortium name="Genoscope - CEA"/>
            <person name="William W."/>
        </authorList>
    </citation>
    <scope>NUCLEOTIDE SEQUENCE</scope>
</reference>
<proteinExistence type="predicted"/>
<sequence>MNQSLYSFNLKALLPLENYLLILNEKTRLNKYIHSQNTIQIKQLDSEQTTRRKSCHCGQCGQQSQLQFKTMNIPLKKREILKEQEYSPPEFIVTNSDSKMNTYYKKSSFKNLKIFIPKDNNTINTQLSLNIHGFKRAYNKQNTLLKMITDGQERSKRKDSIGLYSQSDLQSINSQNYLNIATQSSLQNQKNSIQLKSPVSMFSPKRKYQNKHTKLLSTNIRNQNPYIINFNRQFLIRPLKLQTSLSTLQNQLPKLNKKAQ</sequence>
<evidence type="ECO:0000313" key="2">
    <source>
        <dbReference type="Proteomes" id="UP000688137"/>
    </source>
</evidence>
<name>A0A8S1KUK7_PARPR</name>
<organism evidence="1 2">
    <name type="scientific">Paramecium primaurelia</name>
    <dbReference type="NCBI Taxonomy" id="5886"/>
    <lineage>
        <taxon>Eukaryota</taxon>
        <taxon>Sar</taxon>
        <taxon>Alveolata</taxon>
        <taxon>Ciliophora</taxon>
        <taxon>Intramacronucleata</taxon>
        <taxon>Oligohymenophorea</taxon>
        <taxon>Peniculida</taxon>
        <taxon>Parameciidae</taxon>
        <taxon>Paramecium</taxon>
    </lineage>
</organism>
<evidence type="ECO:0000313" key="1">
    <source>
        <dbReference type="EMBL" id="CAD8058081.1"/>
    </source>
</evidence>